<gene>
    <name evidence="2" type="ORF">BN946_scf185020.g3</name>
</gene>
<feature type="region of interest" description="Disordered" evidence="1">
    <location>
        <begin position="203"/>
        <end position="229"/>
    </location>
</feature>
<dbReference type="STRING" id="5643.A0A060SU48"/>
<feature type="region of interest" description="Disordered" evidence="1">
    <location>
        <begin position="173"/>
        <end position="192"/>
    </location>
</feature>
<reference evidence="2" key="1">
    <citation type="submission" date="2014-01" db="EMBL/GenBank/DDBJ databases">
        <title>The genome of the white-rot fungus Pycnoporus cinnabarinus: a basidiomycete model with a versatile arsenal for lignocellulosic biomass breakdown.</title>
        <authorList>
            <person name="Levasseur A."/>
            <person name="Lomascolo A."/>
            <person name="Ruiz-Duenas F.J."/>
            <person name="Uzan E."/>
            <person name="Piumi F."/>
            <person name="Kues U."/>
            <person name="Ram A.F.J."/>
            <person name="Murat C."/>
            <person name="Haon M."/>
            <person name="Benoit I."/>
            <person name="Arfi Y."/>
            <person name="Chevret D."/>
            <person name="Drula E."/>
            <person name="Kwon M.J."/>
            <person name="Gouret P."/>
            <person name="Lesage-Meessen L."/>
            <person name="Lombard V."/>
            <person name="Mariette J."/>
            <person name="Noirot C."/>
            <person name="Park J."/>
            <person name="Patyshakuliyeva A."/>
            <person name="Wieneger R.A.B."/>
            <person name="Wosten H.A.B."/>
            <person name="Martin F."/>
            <person name="Coutinho P.M."/>
            <person name="de Vries R."/>
            <person name="Martinez A.T."/>
            <person name="Klopp C."/>
            <person name="Pontarotti P."/>
            <person name="Henrissat B."/>
            <person name="Record E."/>
        </authorList>
    </citation>
    <scope>NUCLEOTIDE SEQUENCE [LARGE SCALE GENOMIC DNA]</scope>
    <source>
        <strain evidence="2">BRFM137</strain>
    </source>
</reference>
<organism evidence="2 3">
    <name type="scientific">Pycnoporus cinnabarinus</name>
    <name type="common">Cinnabar-red polypore</name>
    <name type="synonym">Trametes cinnabarina</name>
    <dbReference type="NCBI Taxonomy" id="5643"/>
    <lineage>
        <taxon>Eukaryota</taxon>
        <taxon>Fungi</taxon>
        <taxon>Dikarya</taxon>
        <taxon>Basidiomycota</taxon>
        <taxon>Agaricomycotina</taxon>
        <taxon>Agaricomycetes</taxon>
        <taxon>Polyporales</taxon>
        <taxon>Polyporaceae</taxon>
        <taxon>Trametes</taxon>
    </lineage>
</organism>
<sequence>MAITSTTSQNAELARLAEYVKVSKPDRALLPDECLGEDRIRRFSDFPKVAFWTEHKWYKWFKGAGGSAQVGQPAGLLGKATQENSRRRRFLEDINGDQLESSYVHRMCEFCRSFANTMEQRGFTPSTWRDVDLHVAELFYDAMRKKFPEVQLCEGNWKAEHLMSQVYYDWKRPSRGTKRPSGGTNENHPHTVSLSEAKYLIPPVDMPSSAAPGPSSSKKARVESPAPMPPPMATLDVVRADKGKAVAIDHLLMADDLDHTIITPSDVIITPCESRPPEPPVDEPSAGPSVVADRPHADAAVCDIERDGPCAVASTAATVHARGEDSALPLATTAVLATEPTGTTRSTLGAHVPTTASQQRKETKATRKPWPPAEDNVQPKSVASSHSHSAALLTSVLADLRSTLQNSLTN</sequence>
<feature type="compositionally biased region" description="Polar residues" evidence="1">
    <location>
        <begin position="182"/>
        <end position="192"/>
    </location>
</feature>
<protein>
    <submittedName>
        <fullName evidence="2">Uncharacterized protein</fullName>
    </submittedName>
</protein>
<evidence type="ECO:0000313" key="2">
    <source>
        <dbReference type="EMBL" id="CDO78077.1"/>
    </source>
</evidence>
<dbReference type="AlphaFoldDB" id="A0A060SU48"/>
<dbReference type="Proteomes" id="UP000029665">
    <property type="component" value="Unassembled WGS sequence"/>
</dbReference>
<keyword evidence="3" id="KW-1185">Reference proteome</keyword>
<dbReference type="HOGENOM" id="CLU_671108_0_0_1"/>
<proteinExistence type="predicted"/>
<accession>A0A060SU48</accession>
<name>A0A060SU48_PYCCI</name>
<dbReference type="OrthoDB" id="2757640at2759"/>
<dbReference type="EMBL" id="CCBP010000631">
    <property type="protein sequence ID" value="CDO78077.1"/>
    <property type="molecule type" value="Genomic_DNA"/>
</dbReference>
<evidence type="ECO:0000313" key="3">
    <source>
        <dbReference type="Proteomes" id="UP000029665"/>
    </source>
</evidence>
<evidence type="ECO:0000256" key="1">
    <source>
        <dbReference type="SAM" id="MobiDB-lite"/>
    </source>
</evidence>
<feature type="compositionally biased region" description="Low complexity" evidence="1">
    <location>
        <begin position="207"/>
        <end position="217"/>
    </location>
</feature>
<comment type="caution">
    <text evidence="2">The sequence shown here is derived from an EMBL/GenBank/DDBJ whole genome shotgun (WGS) entry which is preliminary data.</text>
</comment>
<feature type="region of interest" description="Disordered" evidence="1">
    <location>
        <begin position="338"/>
        <end position="388"/>
    </location>
</feature>